<dbReference type="Pfam" id="PF01882">
    <property type="entry name" value="DUF58"/>
    <property type="match status" value="1"/>
</dbReference>
<evidence type="ECO:0000313" key="2">
    <source>
        <dbReference type="EMBL" id="MFD2459050.1"/>
    </source>
</evidence>
<protein>
    <submittedName>
        <fullName evidence="2">DUF58 domain-containing protein</fullName>
    </submittedName>
</protein>
<gene>
    <name evidence="2" type="ORF">ACFSYJ_10570</name>
</gene>
<reference evidence="3" key="1">
    <citation type="journal article" date="2019" name="Int. J. Syst. Evol. Microbiol.">
        <title>The Global Catalogue of Microorganisms (GCM) 10K type strain sequencing project: providing services to taxonomists for standard genome sequencing and annotation.</title>
        <authorList>
            <consortium name="The Broad Institute Genomics Platform"/>
            <consortium name="The Broad Institute Genome Sequencing Center for Infectious Disease"/>
            <person name="Wu L."/>
            <person name="Ma J."/>
        </authorList>
    </citation>
    <scope>NUCLEOTIDE SEQUENCE [LARGE SCALE GENOMIC DNA]</scope>
    <source>
        <strain evidence="3">CGMCC 4.7643</strain>
    </source>
</reference>
<dbReference type="RefSeq" id="WP_345386847.1">
    <property type="nucleotide sequence ID" value="NZ_BAABHG010000002.1"/>
</dbReference>
<accession>A0ABW5GFI2</accession>
<sequence>MTPAMRPTRRGVAVLAATPVLFAAGQWAGYPLLLALAGFCGGTLLAALALTARRPRVEVTREVYPERVERGGAAFAKLRVRSTANRRQAGFTAGDRIGRGFHAVAVPALRPGREAERVYDLPTDRRGRHQVGPLTLDRVDPFGLGRARVTTGDTTTLWVHPRVHPVRALAGGHPRHHHEGVGSNEALRGSFDLREVREYTVGDEVRHLHWKATARTGQLMVREYTDPDQPRFTVLLDTRFPDEKFEEAVDLTASLAASAAGAGHRCRLLTSCGLDVATAGGPTAVRLLLDELTLLAPHRDQGLALVPGPLARSGGGGLAVVTGALPATDLASLTGVRSRYSPFVVVALGGGVVPVVPGAKVVAAHGAVDAVRRWNAVMPR</sequence>
<keyword evidence="3" id="KW-1185">Reference proteome</keyword>
<feature type="domain" description="DUF58" evidence="1">
    <location>
        <begin position="195"/>
        <end position="298"/>
    </location>
</feature>
<dbReference type="InterPro" id="IPR002881">
    <property type="entry name" value="DUF58"/>
</dbReference>
<name>A0ABW5GFI2_9PSEU</name>
<evidence type="ECO:0000313" key="3">
    <source>
        <dbReference type="Proteomes" id="UP001597419"/>
    </source>
</evidence>
<dbReference type="PANTHER" id="PTHR34351:SF1">
    <property type="entry name" value="SLR1927 PROTEIN"/>
    <property type="match status" value="1"/>
</dbReference>
<dbReference type="EMBL" id="JBHUKU010000004">
    <property type="protein sequence ID" value="MFD2459050.1"/>
    <property type="molecule type" value="Genomic_DNA"/>
</dbReference>
<proteinExistence type="predicted"/>
<comment type="caution">
    <text evidence="2">The sequence shown here is derived from an EMBL/GenBank/DDBJ whole genome shotgun (WGS) entry which is preliminary data.</text>
</comment>
<dbReference type="PANTHER" id="PTHR34351">
    <property type="entry name" value="SLR1927 PROTEIN-RELATED"/>
    <property type="match status" value="1"/>
</dbReference>
<organism evidence="2 3">
    <name type="scientific">Amycolatopsis samaneae</name>
    <dbReference type="NCBI Taxonomy" id="664691"/>
    <lineage>
        <taxon>Bacteria</taxon>
        <taxon>Bacillati</taxon>
        <taxon>Actinomycetota</taxon>
        <taxon>Actinomycetes</taxon>
        <taxon>Pseudonocardiales</taxon>
        <taxon>Pseudonocardiaceae</taxon>
        <taxon>Amycolatopsis</taxon>
    </lineage>
</organism>
<dbReference type="Proteomes" id="UP001597419">
    <property type="component" value="Unassembled WGS sequence"/>
</dbReference>
<evidence type="ECO:0000259" key="1">
    <source>
        <dbReference type="Pfam" id="PF01882"/>
    </source>
</evidence>